<feature type="modified residue" description="4-aspartylphosphate" evidence="1">
    <location>
        <position position="63"/>
    </location>
</feature>
<dbReference type="InterPro" id="IPR001789">
    <property type="entry name" value="Sig_transdc_resp-reg_receiver"/>
</dbReference>
<dbReference type="Proteomes" id="UP001162741">
    <property type="component" value="Chromosome"/>
</dbReference>
<dbReference type="InterPro" id="IPR052893">
    <property type="entry name" value="TCS_response_regulator"/>
</dbReference>
<keyword evidence="4" id="KW-1185">Reference proteome</keyword>
<keyword evidence="1" id="KW-0597">Phosphoprotein</keyword>
<gene>
    <name evidence="3" type="ORF">MKQ68_05810</name>
</gene>
<dbReference type="SUPFAM" id="SSF52172">
    <property type="entry name" value="CheY-like"/>
    <property type="match status" value="1"/>
</dbReference>
<organism evidence="3 4">
    <name type="scientific">Chitinophaga horti</name>
    <dbReference type="NCBI Taxonomy" id="2920382"/>
    <lineage>
        <taxon>Bacteria</taxon>
        <taxon>Pseudomonadati</taxon>
        <taxon>Bacteroidota</taxon>
        <taxon>Chitinophagia</taxon>
        <taxon>Chitinophagales</taxon>
        <taxon>Chitinophagaceae</taxon>
        <taxon>Chitinophaga</taxon>
    </lineage>
</organism>
<reference evidence="3" key="1">
    <citation type="submission" date="2022-10" db="EMBL/GenBank/DDBJ databases">
        <title>Chitinophaga sp. nov., isolated from soil.</title>
        <authorList>
            <person name="Jeon C.O."/>
        </authorList>
    </citation>
    <scope>NUCLEOTIDE SEQUENCE</scope>
    <source>
        <strain evidence="3">R8</strain>
    </source>
</reference>
<dbReference type="SMART" id="SM00448">
    <property type="entry name" value="REC"/>
    <property type="match status" value="1"/>
</dbReference>
<name>A0ABY6J5I0_9BACT</name>
<dbReference type="Gene3D" id="3.40.50.2300">
    <property type="match status" value="1"/>
</dbReference>
<dbReference type="PROSITE" id="PS50110">
    <property type="entry name" value="RESPONSE_REGULATORY"/>
    <property type="match status" value="1"/>
</dbReference>
<feature type="domain" description="Response regulatory" evidence="2">
    <location>
        <begin position="7"/>
        <end position="130"/>
    </location>
</feature>
<evidence type="ECO:0000313" key="3">
    <source>
        <dbReference type="EMBL" id="UYQ94606.1"/>
    </source>
</evidence>
<dbReference type="Pfam" id="PF00072">
    <property type="entry name" value="Response_reg"/>
    <property type="match status" value="1"/>
</dbReference>
<protein>
    <submittedName>
        <fullName evidence="3">Response regulator</fullName>
    </submittedName>
</protein>
<dbReference type="PANTHER" id="PTHR44520:SF2">
    <property type="entry name" value="RESPONSE REGULATOR RCP1"/>
    <property type="match status" value="1"/>
</dbReference>
<evidence type="ECO:0000256" key="1">
    <source>
        <dbReference type="PROSITE-ProRule" id="PRU00169"/>
    </source>
</evidence>
<dbReference type="EMBL" id="CP107006">
    <property type="protein sequence ID" value="UYQ94606.1"/>
    <property type="molecule type" value="Genomic_DNA"/>
</dbReference>
<proteinExistence type="predicted"/>
<evidence type="ECO:0000259" key="2">
    <source>
        <dbReference type="PROSITE" id="PS50110"/>
    </source>
</evidence>
<sequence length="145" mass="16672">MSNQHVKILLADDDPEDRSIMQIVFDELSLSPNIYFVEDGTGVIDYLQQTQIQSNLPDLIILDLNMPKLSGSETLRILKADERYRNIPIIIFSTSLNEIQMKECMAMGASSYVIKPNTFEECLTTGKRFYEFSQKRYTFPALMSM</sequence>
<dbReference type="InterPro" id="IPR011006">
    <property type="entry name" value="CheY-like_superfamily"/>
</dbReference>
<dbReference type="CDD" id="cd17557">
    <property type="entry name" value="REC_Rcp-like"/>
    <property type="match status" value="1"/>
</dbReference>
<accession>A0ABY6J5I0</accession>
<evidence type="ECO:0000313" key="4">
    <source>
        <dbReference type="Proteomes" id="UP001162741"/>
    </source>
</evidence>
<dbReference type="PANTHER" id="PTHR44520">
    <property type="entry name" value="RESPONSE REGULATOR RCP1-RELATED"/>
    <property type="match status" value="1"/>
</dbReference>
<dbReference type="RefSeq" id="WP_244839906.1">
    <property type="nucleotide sequence ID" value="NZ_CP107006.1"/>
</dbReference>